<dbReference type="AlphaFoldDB" id="A0A8R1ISK4"/>
<keyword evidence="1" id="KW-0732">Signal</keyword>
<reference evidence="2" key="2">
    <citation type="submission" date="2022-06" db="UniProtKB">
        <authorList>
            <consortium name="EnsemblMetazoa"/>
        </authorList>
    </citation>
    <scope>IDENTIFICATION</scope>
    <source>
        <strain evidence="2">DF5081</strain>
    </source>
</reference>
<dbReference type="EnsemblMetazoa" id="CJA42705.1">
    <property type="protein sequence ID" value="CJA42705.1"/>
    <property type="gene ID" value="WBGene00218553"/>
</dbReference>
<dbReference type="Proteomes" id="UP000005237">
    <property type="component" value="Unassembled WGS sequence"/>
</dbReference>
<accession>A0A8R1ISK4</accession>
<organism evidence="2 3">
    <name type="scientific">Caenorhabditis japonica</name>
    <dbReference type="NCBI Taxonomy" id="281687"/>
    <lineage>
        <taxon>Eukaryota</taxon>
        <taxon>Metazoa</taxon>
        <taxon>Ecdysozoa</taxon>
        <taxon>Nematoda</taxon>
        <taxon>Chromadorea</taxon>
        <taxon>Rhabditida</taxon>
        <taxon>Rhabditina</taxon>
        <taxon>Rhabditomorpha</taxon>
        <taxon>Rhabditoidea</taxon>
        <taxon>Rhabditidae</taxon>
        <taxon>Peloderinae</taxon>
        <taxon>Caenorhabditis</taxon>
    </lineage>
</organism>
<name>A0A8R1ISK4_CAEJA</name>
<keyword evidence="3" id="KW-1185">Reference proteome</keyword>
<protein>
    <submittedName>
        <fullName evidence="2">Uncharacterized protein</fullName>
    </submittedName>
</protein>
<feature type="chain" id="PRO_5035712194" evidence="1">
    <location>
        <begin position="26"/>
        <end position="74"/>
    </location>
</feature>
<evidence type="ECO:0000313" key="3">
    <source>
        <dbReference type="Proteomes" id="UP000005237"/>
    </source>
</evidence>
<sequence length="74" mass="8744">MNNHSLSVFTTILIFCLLKLTPYQALSQVKGQTHRMLKAKCQTDNDCQRFSNNTMKVYCVDNVCYLKRRSRRRL</sequence>
<proteinExistence type="predicted"/>
<evidence type="ECO:0000313" key="2">
    <source>
        <dbReference type="EnsemblMetazoa" id="CJA42705.1"/>
    </source>
</evidence>
<reference evidence="3" key="1">
    <citation type="submission" date="2010-08" db="EMBL/GenBank/DDBJ databases">
        <authorList>
            <consortium name="Caenorhabditis japonica Sequencing Consortium"/>
            <person name="Wilson R.K."/>
        </authorList>
    </citation>
    <scope>NUCLEOTIDE SEQUENCE [LARGE SCALE GENOMIC DNA]</scope>
    <source>
        <strain evidence="3">DF5081</strain>
    </source>
</reference>
<evidence type="ECO:0000256" key="1">
    <source>
        <dbReference type="SAM" id="SignalP"/>
    </source>
</evidence>
<feature type="signal peptide" evidence="1">
    <location>
        <begin position="1"/>
        <end position="25"/>
    </location>
</feature>